<proteinExistence type="predicted"/>
<keyword evidence="2" id="KW-1185">Reference proteome</keyword>
<dbReference type="EMBL" id="CAXIEN010000125">
    <property type="protein sequence ID" value="CAL1279769.1"/>
    <property type="molecule type" value="Genomic_DNA"/>
</dbReference>
<gene>
    <name evidence="1" type="ORF">LARSCL_LOCUS10580</name>
</gene>
<protein>
    <submittedName>
        <fullName evidence="1">Uncharacterized protein</fullName>
    </submittedName>
</protein>
<name>A0AAV2A9V3_9ARAC</name>
<dbReference type="AlphaFoldDB" id="A0AAV2A9V3"/>
<sequence length="305" mass="33981">MQEEGESAFSSVSISPEVLKSSLLHPLLEKKSSITPLHAYHHSSLRANVPGARETAFRTSLGPSGEQPPTPTHSVPTPLLLNLLTITGSSRKYVSFASYNMGFGAEMTCFLPVIITITLIYLHHDYLSRSHCNSPTSFNIKCSRNLFSKKPTTLNQDRDWCPLGQSSSDPENGIVGRFDGMTNGHGTITEIDTSIIDTAPDRGIGDFYEVVRMSTPVEGFNSFEDIEVPKLSFLDILKVQFEEKVIIIINIILIYSNRNYLSRSHCNSPTSLNIICSQNLFVKQPTIQNQVKRVIPNEKSKPEFF</sequence>
<accession>A0AAV2A9V3</accession>
<comment type="caution">
    <text evidence="1">The sequence shown here is derived from an EMBL/GenBank/DDBJ whole genome shotgun (WGS) entry which is preliminary data.</text>
</comment>
<evidence type="ECO:0000313" key="1">
    <source>
        <dbReference type="EMBL" id="CAL1279769.1"/>
    </source>
</evidence>
<evidence type="ECO:0000313" key="2">
    <source>
        <dbReference type="Proteomes" id="UP001497382"/>
    </source>
</evidence>
<organism evidence="1 2">
    <name type="scientific">Larinioides sclopetarius</name>
    <dbReference type="NCBI Taxonomy" id="280406"/>
    <lineage>
        <taxon>Eukaryota</taxon>
        <taxon>Metazoa</taxon>
        <taxon>Ecdysozoa</taxon>
        <taxon>Arthropoda</taxon>
        <taxon>Chelicerata</taxon>
        <taxon>Arachnida</taxon>
        <taxon>Araneae</taxon>
        <taxon>Araneomorphae</taxon>
        <taxon>Entelegynae</taxon>
        <taxon>Araneoidea</taxon>
        <taxon>Araneidae</taxon>
        <taxon>Larinioides</taxon>
    </lineage>
</organism>
<reference evidence="1 2" key="1">
    <citation type="submission" date="2024-04" db="EMBL/GenBank/DDBJ databases">
        <authorList>
            <person name="Rising A."/>
            <person name="Reimegard J."/>
            <person name="Sonavane S."/>
            <person name="Akerstrom W."/>
            <person name="Nylinder S."/>
            <person name="Hedman E."/>
            <person name="Kallberg Y."/>
        </authorList>
    </citation>
    <scope>NUCLEOTIDE SEQUENCE [LARGE SCALE GENOMIC DNA]</scope>
</reference>
<dbReference type="Proteomes" id="UP001497382">
    <property type="component" value="Unassembled WGS sequence"/>
</dbReference>